<dbReference type="Pfam" id="PF01498">
    <property type="entry name" value="HTH_Tnp_Tc3_2"/>
    <property type="match status" value="1"/>
</dbReference>
<dbReference type="AlphaFoldDB" id="A0AAV4IP22"/>
<proteinExistence type="predicted"/>
<reference evidence="4 5" key="1">
    <citation type="journal article" date="2021" name="Elife">
        <title>Chloroplast acquisition without the gene transfer in kleptoplastic sea slugs, Plakobranchus ocellatus.</title>
        <authorList>
            <person name="Maeda T."/>
            <person name="Takahashi S."/>
            <person name="Yoshida T."/>
            <person name="Shimamura S."/>
            <person name="Takaki Y."/>
            <person name="Nagai Y."/>
            <person name="Toyoda A."/>
            <person name="Suzuki Y."/>
            <person name="Arimoto A."/>
            <person name="Ishii H."/>
            <person name="Satoh N."/>
            <person name="Nishiyama T."/>
            <person name="Hasebe M."/>
            <person name="Maruyama T."/>
            <person name="Minagawa J."/>
            <person name="Obokata J."/>
            <person name="Shigenobu S."/>
        </authorList>
    </citation>
    <scope>NUCLEOTIDE SEQUENCE [LARGE SCALE GENOMIC DNA]</scope>
</reference>
<dbReference type="PANTHER" id="PTHR23022:SF135">
    <property type="entry name" value="SI:DKEY-77F5.3"/>
    <property type="match status" value="1"/>
</dbReference>
<dbReference type="Pfam" id="PF13551">
    <property type="entry name" value="HTH_29"/>
    <property type="match status" value="1"/>
</dbReference>
<evidence type="ECO:0000259" key="3">
    <source>
        <dbReference type="Pfam" id="PF01498"/>
    </source>
</evidence>
<dbReference type="EMBL" id="BMAT01006418">
    <property type="protein sequence ID" value="GFS12314.1"/>
    <property type="molecule type" value="Genomic_DNA"/>
</dbReference>
<keyword evidence="2" id="KW-0812">Transmembrane</keyword>
<evidence type="ECO:0000313" key="5">
    <source>
        <dbReference type="Proteomes" id="UP000762676"/>
    </source>
</evidence>
<feature type="transmembrane region" description="Helical" evidence="2">
    <location>
        <begin position="217"/>
        <end position="240"/>
    </location>
</feature>
<feature type="domain" description="Transposase Tc1-like" evidence="3">
    <location>
        <begin position="66"/>
        <end position="137"/>
    </location>
</feature>
<dbReference type="SUPFAM" id="SSF46689">
    <property type="entry name" value="Homeodomain-like"/>
    <property type="match status" value="1"/>
</dbReference>
<keyword evidence="5" id="KW-1185">Reference proteome</keyword>
<accession>A0AAV4IP22</accession>
<dbReference type="GO" id="GO:0006313">
    <property type="term" value="P:DNA transposition"/>
    <property type="evidence" value="ECO:0007669"/>
    <property type="project" value="InterPro"/>
</dbReference>
<name>A0AAV4IP22_9GAST</name>
<dbReference type="InterPro" id="IPR002492">
    <property type="entry name" value="Transposase_Tc1-like"/>
</dbReference>
<protein>
    <submittedName>
        <fullName evidence="4">Transposable element Tcb1 transposase</fullName>
    </submittedName>
</protein>
<keyword evidence="2" id="KW-1133">Transmembrane helix</keyword>
<keyword evidence="2" id="KW-0472">Membrane</keyword>
<evidence type="ECO:0000313" key="4">
    <source>
        <dbReference type="EMBL" id="GFS12314.1"/>
    </source>
</evidence>
<sequence length="446" mass="50676">MPRLFEVDRHRALGLLQAGLPISEVSLRMNVKRTTIFRLRQRLHEKGKVSDRPRSGRPRCTTQRQDRNLVRNYVNNRFLSASASAHQTRARNNQRISANTVRRRLSTSGLSARRTYLGPILTQRHRHQRTLWAQEHAAWDRIQWRSVVFSDESRFCIDHADGRIRVWRRSGERYQADCVRECDRKSESLSHADSVTMKFDDILREVGDRGRHQVLQVLLMSLILFFTGVHVMMTVFTMHLPDHSAISTATNSNVLWPIITIDGKNQKNVESSFGKAPHACGSVKLSDGSHDKEIPASIGKASQPLGRLRKRVRNYHSNITMPLSHHHFCMAAEPGPYTANTRSFYHPAPRSIFDIYTLARQSHQPRGLGRNQVCTYEAMILRAQLHWSRHMIRAVEPQNKSYSVSFTGEQKARPPSQASPKQTAVACSGPVKHPPDSGEGASQPGA</sequence>
<evidence type="ECO:0000256" key="2">
    <source>
        <dbReference type="SAM" id="Phobius"/>
    </source>
</evidence>
<organism evidence="4 5">
    <name type="scientific">Elysia marginata</name>
    <dbReference type="NCBI Taxonomy" id="1093978"/>
    <lineage>
        <taxon>Eukaryota</taxon>
        <taxon>Metazoa</taxon>
        <taxon>Spiralia</taxon>
        <taxon>Lophotrochozoa</taxon>
        <taxon>Mollusca</taxon>
        <taxon>Gastropoda</taxon>
        <taxon>Heterobranchia</taxon>
        <taxon>Euthyneura</taxon>
        <taxon>Panpulmonata</taxon>
        <taxon>Sacoglossa</taxon>
        <taxon>Placobranchoidea</taxon>
        <taxon>Plakobranchidae</taxon>
        <taxon>Elysia</taxon>
    </lineage>
</organism>
<feature type="region of interest" description="Disordered" evidence="1">
    <location>
        <begin position="402"/>
        <end position="446"/>
    </location>
</feature>
<gene>
    <name evidence="4" type="ORF">ElyMa_003107900</name>
</gene>
<dbReference type="Proteomes" id="UP000762676">
    <property type="component" value="Unassembled WGS sequence"/>
</dbReference>
<comment type="caution">
    <text evidence="4">The sequence shown here is derived from an EMBL/GenBank/DDBJ whole genome shotgun (WGS) entry which is preliminary data.</text>
</comment>
<dbReference type="PANTHER" id="PTHR23022">
    <property type="entry name" value="TRANSPOSABLE ELEMENT-RELATED"/>
    <property type="match status" value="1"/>
</dbReference>
<evidence type="ECO:0000256" key="1">
    <source>
        <dbReference type="SAM" id="MobiDB-lite"/>
    </source>
</evidence>
<dbReference type="InterPro" id="IPR036397">
    <property type="entry name" value="RNaseH_sf"/>
</dbReference>
<dbReference type="InterPro" id="IPR009057">
    <property type="entry name" value="Homeodomain-like_sf"/>
</dbReference>
<dbReference type="GO" id="GO:0015074">
    <property type="term" value="P:DNA integration"/>
    <property type="evidence" value="ECO:0007669"/>
    <property type="project" value="InterPro"/>
</dbReference>
<dbReference type="Gene3D" id="3.30.420.10">
    <property type="entry name" value="Ribonuclease H-like superfamily/Ribonuclease H"/>
    <property type="match status" value="1"/>
</dbReference>
<dbReference type="InterPro" id="IPR052338">
    <property type="entry name" value="Transposase_5"/>
</dbReference>
<dbReference type="GO" id="GO:0003677">
    <property type="term" value="F:DNA binding"/>
    <property type="evidence" value="ECO:0007669"/>
    <property type="project" value="InterPro"/>
</dbReference>